<evidence type="ECO:0000259" key="4">
    <source>
        <dbReference type="Pfam" id="PF13891"/>
    </source>
</evidence>
<dbReference type="EMBL" id="GAKP01018382">
    <property type="protein sequence ID" value="JAC40570.1"/>
    <property type="molecule type" value="Transcribed_RNA"/>
</dbReference>
<evidence type="ECO:0000313" key="5">
    <source>
        <dbReference type="EMBL" id="JAC40566.1"/>
    </source>
</evidence>
<evidence type="ECO:0000256" key="2">
    <source>
        <dbReference type="ARBA" id="ARBA00023242"/>
    </source>
</evidence>
<dbReference type="EMBL" id="GAKP01018386">
    <property type="protein sequence ID" value="JAC40566.1"/>
    <property type="molecule type" value="Transcribed_RNA"/>
</dbReference>
<feature type="region of interest" description="Disordered" evidence="3">
    <location>
        <begin position="534"/>
        <end position="621"/>
    </location>
</feature>
<feature type="region of interest" description="Disordered" evidence="3">
    <location>
        <begin position="135"/>
        <end position="167"/>
    </location>
</feature>
<keyword evidence="2" id="KW-0539">Nucleus</keyword>
<sequence>MSCQHVSRLNTTEATSVLSEDQDPYVFTETVPTTPPILFNAQKSRSKVYIDAHAITTTPTPIQSLSPTPAVSAAAPTIDTPTPAALAFASPVTNKRQTPTVTTNAKSKFNQKLPLGPLNGNNTKTQATSTLAAATGHNGPSAAAATKTVSPSTVKTTNSQSQKQHQQHKKALNVCIVRPQQQQQLAQAVRQQQNYKVQQQRKQASSPPPLFQHTPSLWQTPLLLDTGSAVVSPPTSRASLPSPPVAVVPTPTSVTLPIAAATAMVSPLITVSATTLPPSKFHHNTLAQHLQKLECIKKPKKPISGGNVHNGKPIKLFQVQQNIQEQDTALKQQRTPLLLQQQNQQLSGIGAKTVIVQPTAAILHAHAAQQSQSQTQMHNKSPMVMPSAPPPLQAIQAVTPPQHSDSDLNEIPVNVIFRKPQTSEMHHSQLGGTVNANAMTNTVSSRSSSVDNTTVNRRGSAIEIINKTSSTKTKPKSISTAVTAAETVILPPSTLQPFPHVLRDIVFTHTVPAQIAPREDASRLPAPIYNTPHLQPPAAIHKQPQNMSSNAKPSPPTSAQQLKYDTTTSAQLACKPGEGGKNAGDEGKTPQKVTDTQNVNAVAKTPSAAAKNTSKRKTSATATALAKNKNYLPQYAKKRNHKLGPLFRTYDNQMVVSANDSLESNTNPQKKRNCHAVAVVKMSSAEIEADTTLLASDVVLPYCIQKHWLFITRDVQLVQGVGVVATADGKGVGSLGAILQVASDRESQISNRKMLLRRQAMQLLSTQSLQKLPMQAAKRRLMCVDRLLRKYARHGGDDIITPKNCNSVGCCKDVLEIAAQCEDHIVDNISQHIFLPCTAKFADNTQCRIPVFDIMHDLPLCVEHARKRDAYNRVVQDQQRVGSHKLTTATVATAMTQSSLDCDAGDLLRQLQQIQHQHKQQQRQQQTHMQPNVHSTATVGKNKKCVNMKATTTRKRKAPNTPGSNTVGRPQKRPRKIGANGAPSAPVVSATIAPMQLTSAVLQRKGSTTSLESIASNSQSSNSQPHYISSNISVKNQTQIAMPALAPLSGHNAPIVSSTLTVGSAPKRTLNFSTSSRDSVATLGGTENVMAQNLKPHEINQLVAQFSVAVSSNNNNNNENSNSLTAYSNSSINNTYNYLSSNCDSNFTSALGSSSSLPSSTEELFRQELLSVCENSSAYASSEDTGLGGLSETELMVGPNDADDIPLGDTRLLEEHDLANVLSALPEDAFNELFTAVHQEEREEVERALELADKHLKSLQQTIGSDIDFLGEFPDDDEILADTDAMCSKMGMMHSPDATSGIDTSTLFIDSGSNSVGGGGGSLNSSNIADIRGLVQT</sequence>
<evidence type="ECO:0000313" key="6">
    <source>
        <dbReference type="Proteomes" id="UP001652620"/>
    </source>
</evidence>
<evidence type="ECO:0000313" key="7">
    <source>
        <dbReference type="RefSeq" id="XP_019845626.1"/>
    </source>
</evidence>
<gene>
    <name evidence="5" type="primary">IN80D</name>
    <name evidence="7" type="synonym">LOC105225780</name>
</gene>
<reference evidence="7" key="2">
    <citation type="submission" date="2022-04" db="UniProtKB">
        <authorList>
            <consortium name="RefSeq"/>
        </authorList>
    </citation>
    <scope>IDENTIFICATION</scope>
    <source>
        <strain evidence="7">Punador</strain>
    </source>
</reference>
<feature type="region of interest" description="Disordered" evidence="3">
    <location>
        <begin position="196"/>
        <end position="215"/>
    </location>
</feature>
<feature type="compositionally biased region" description="Polar residues" evidence="3">
    <location>
        <begin position="543"/>
        <end position="571"/>
    </location>
</feature>
<evidence type="ECO:0000256" key="3">
    <source>
        <dbReference type="SAM" id="MobiDB-lite"/>
    </source>
</evidence>
<dbReference type="RefSeq" id="XP_019845624.2">
    <property type="nucleotide sequence ID" value="XM_019990065.3"/>
</dbReference>
<dbReference type="PANTHER" id="PTHR12460:SF0">
    <property type="entry name" value="CID DOMAIN-CONTAINING PROTEIN-RELATED"/>
    <property type="match status" value="1"/>
</dbReference>
<dbReference type="RefSeq" id="XP_011202698.2">
    <property type="nucleotide sequence ID" value="XM_011204396.4"/>
</dbReference>
<reference evidence="5" key="1">
    <citation type="journal article" date="2014" name="BMC Genomics">
        <title>Characterizing the developmental transcriptome of the oriental fruit fly, Bactrocera dorsalis (Diptera: Tephritidae) through comparative genomic analysis with Drosophila melanogaster utilizing modENCODE datasets.</title>
        <authorList>
            <person name="Geib S.M."/>
            <person name="Calla B."/>
            <person name="Hall B."/>
            <person name="Hou S."/>
            <person name="Manoukis N.C."/>
        </authorList>
    </citation>
    <scope>NUCLEOTIDE SEQUENCE</scope>
    <source>
        <strain evidence="5">Punador</strain>
    </source>
</reference>
<evidence type="ECO:0000256" key="1">
    <source>
        <dbReference type="ARBA" id="ARBA00004123"/>
    </source>
</evidence>
<feature type="compositionally biased region" description="Low complexity" evidence="3">
    <location>
        <begin position="146"/>
        <end position="164"/>
    </location>
</feature>
<comment type="subcellular location">
    <subcellularLocation>
        <location evidence="1">Nucleus</location>
    </subcellularLocation>
</comment>
<dbReference type="KEGG" id="bdr:105225780"/>
<dbReference type="RefSeq" id="XP_019845626.2">
    <property type="nucleotide sequence ID" value="XM_019990067.3"/>
</dbReference>
<accession>A0A034VB81</accession>
<dbReference type="EMBL" id="GAKP01018384">
    <property type="protein sequence ID" value="JAC40568.1"/>
    <property type="molecule type" value="Transcribed_RNA"/>
</dbReference>
<organism evidence="5">
    <name type="scientific">Bactrocera dorsalis</name>
    <name type="common">Oriental fruit fly</name>
    <name type="synonym">Dacus dorsalis</name>
    <dbReference type="NCBI Taxonomy" id="27457"/>
    <lineage>
        <taxon>Eukaryota</taxon>
        <taxon>Metazoa</taxon>
        <taxon>Ecdysozoa</taxon>
        <taxon>Arthropoda</taxon>
        <taxon>Hexapoda</taxon>
        <taxon>Insecta</taxon>
        <taxon>Pterygota</taxon>
        <taxon>Neoptera</taxon>
        <taxon>Endopterygota</taxon>
        <taxon>Diptera</taxon>
        <taxon>Brachycera</taxon>
        <taxon>Muscomorpha</taxon>
        <taxon>Tephritoidea</taxon>
        <taxon>Tephritidae</taxon>
        <taxon>Bactrocera</taxon>
        <taxon>Bactrocera</taxon>
    </lineage>
</organism>
<dbReference type="Pfam" id="PF13891">
    <property type="entry name" value="zf-C3HC3H_KANSL2"/>
    <property type="match status" value="1"/>
</dbReference>
<feature type="region of interest" description="Disordered" evidence="3">
    <location>
        <begin position="913"/>
        <end position="985"/>
    </location>
</feature>
<dbReference type="InterPro" id="IPR025927">
    <property type="entry name" value="Znf_KANL2-like"/>
</dbReference>
<protein>
    <submittedName>
        <fullName evidence="5">INO80 complex subunit D</fullName>
    </submittedName>
    <submittedName>
        <fullName evidence="7">uncharacterized protein LOC105225780</fullName>
    </submittedName>
</protein>
<proteinExistence type="predicted"/>
<feature type="compositionally biased region" description="Polar residues" evidence="3">
    <location>
        <begin position="591"/>
        <end position="600"/>
    </location>
</feature>
<feature type="compositionally biased region" description="Basic residues" evidence="3">
    <location>
        <begin position="941"/>
        <end position="958"/>
    </location>
</feature>
<dbReference type="Proteomes" id="UP001652620">
    <property type="component" value="Chromosome 2"/>
</dbReference>
<dbReference type="GO" id="GO:0000993">
    <property type="term" value="F:RNA polymerase II complex binding"/>
    <property type="evidence" value="ECO:0007669"/>
    <property type="project" value="TreeGrafter"/>
</dbReference>
<dbReference type="RefSeq" id="XP_019845625.2">
    <property type="nucleotide sequence ID" value="XM_019990066.3"/>
</dbReference>
<keyword evidence="6" id="KW-1185">Reference proteome</keyword>
<dbReference type="GO" id="GO:0031124">
    <property type="term" value="P:mRNA 3'-end processing"/>
    <property type="evidence" value="ECO:0007669"/>
    <property type="project" value="TreeGrafter"/>
</dbReference>
<dbReference type="RefSeq" id="XP_019845626.1">
    <property type="nucleotide sequence ID" value="XM_019990067.2"/>
</dbReference>
<feature type="domain" description="KANL2-like probable zinc-finger" evidence="4">
    <location>
        <begin position="805"/>
        <end position="865"/>
    </location>
</feature>
<dbReference type="OrthoDB" id="10038011at2759"/>
<dbReference type="PANTHER" id="PTHR12460">
    <property type="entry name" value="CYCLIN-DEPENDENT KINASE INHIBITOR-RELATED PROTEIN"/>
    <property type="match status" value="1"/>
</dbReference>
<name>A0A034VB81_BACDO</name>
<dbReference type="GO" id="GO:0005634">
    <property type="term" value="C:nucleus"/>
    <property type="evidence" value="ECO:0007669"/>
    <property type="project" value="UniProtKB-SubCell"/>
</dbReference>